<dbReference type="EC" id="3.1.2.12" evidence="5 6"/>
<keyword evidence="2 6" id="KW-0719">Serine esterase</keyword>
<evidence type="ECO:0000256" key="3">
    <source>
        <dbReference type="ARBA" id="ARBA00022801"/>
    </source>
</evidence>
<dbReference type="PANTHER" id="PTHR10061">
    <property type="entry name" value="S-FORMYLGLUTATHIONE HYDROLASE"/>
    <property type="match status" value="1"/>
</dbReference>
<keyword evidence="9" id="KW-1185">Reference proteome</keyword>
<evidence type="ECO:0000313" key="9">
    <source>
        <dbReference type="Proteomes" id="UP000008372"/>
    </source>
</evidence>
<evidence type="ECO:0000256" key="5">
    <source>
        <dbReference type="NCBIfam" id="TIGR02821"/>
    </source>
</evidence>
<feature type="region of interest" description="Disordered" evidence="7">
    <location>
        <begin position="1"/>
        <end position="21"/>
    </location>
</feature>
<evidence type="ECO:0000256" key="7">
    <source>
        <dbReference type="SAM" id="MobiDB-lite"/>
    </source>
</evidence>
<proteinExistence type="inferred from homology"/>
<dbReference type="GO" id="GO:0016787">
    <property type="term" value="F:hydrolase activity"/>
    <property type="evidence" value="ECO:0007669"/>
    <property type="project" value="UniProtKB-KW"/>
</dbReference>
<comment type="catalytic activity">
    <reaction evidence="4 6">
        <text>S-formylglutathione + H2O = formate + glutathione + H(+)</text>
        <dbReference type="Rhea" id="RHEA:14961"/>
        <dbReference type="ChEBI" id="CHEBI:15377"/>
        <dbReference type="ChEBI" id="CHEBI:15378"/>
        <dbReference type="ChEBI" id="CHEBI:15740"/>
        <dbReference type="ChEBI" id="CHEBI:57688"/>
        <dbReference type="ChEBI" id="CHEBI:57925"/>
        <dbReference type="EC" id="3.1.2.12"/>
    </reaction>
</comment>
<protein>
    <recommendedName>
        <fullName evidence="5 6">S-formylglutathione hydrolase</fullName>
        <ecNumber evidence="5 6">3.1.2.12</ecNumber>
    </recommendedName>
</protein>
<evidence type="ECO:0000256" key="6">
    <source>
        <dbReference type="RuleBase" id="RU363068"/>
    </source>
</evidence>
<dbReference type="InterPro" id="IPR029058">
    <property type="entry name" value="AB_hydrolase_fold"/>
</dbReference>
<dbReference type="NCBIfam" id="TIGR02821">
    <property type="entry name" value="fghA_ester_D"/>
    <property type="match status" value="1"/>
</dbReference>
<name>A0ABQ0I3M9_9ALTE</name>
<dbReference type="Proteomes" id="UP000008372">
    <property type="component" value="Unassembled WGS sequence"/>
</dbReference>
<gene>
    <name evidence="8" type="primary">yeiG</name>
    <name evidence="8" type="ORF">GAGA_1046</name>
</gene>
<dbReference type="InterPro" id="IPR014186">
    <property type="entry name" value="S-formylglutathione_hydrol"/>
</dbReference>
<evidence type="ECO:0000256" key="2">
    <source>
        <dbReference type="ARBA" id="ARBA00022487"/>
    </source>
</evidence>
<organism evidence="8 9">
    <name type="scientific">Paraglaciecola agarilytica NO2</name>
    <dbReference type="NCBI Taxonomy" id="1125747"/>
    <lineage>
        <taxon>Bacteria</taxon>
        <taxon>Pseudomonadati</taxon>
        <taxon>Pseudomonadota</taxon>
        <taxon>Gammaproteobacteria</taxon>
        <taxon>Alteromonadales</taxon>
        <taxon>Alteromonadaceae</taxon>
        <taxon>Paraglaciecola</taxon>
    </lineage>
</organism>
<dbReference type="PANTHER" id="PTHR10061:SF1">
    <property type="entry name" value="S-FORMYLGLUTATHIONE HYDROLASE YEIG"/>
    <property type="match status" value="1"/>
</dbReference>
<dbReference type="SUPFAM" id="SSF53474">
    <property type="entry name" value="alpha/beta-Hydrolases"/>
    <property type="match status" value="1"/>
</dbReference>
<dbReference type="Gene3D" id="3.40.50.1820">
    <property type="entry name" value="alpha/beta hydrolase"/>
    <property type="match status" value="1"/>
</dbReference>
<comment type="similarity">
    <text evidence="1 6">Belongs to the esterase D family.</text>
</comment>
<evidence type="ECO:0000256" key="4">
    <source>
        <dbReference type="ARBA" id="ARBA00047590"/>
    </source>
</evidence>
<sequence length="304" mass="33968">MSGTQLMSGTQPMNAASSVPSSANEVSANRCFGGWQKRFSHQSSVLNCEMHFSVYLPPAAELGNPLPVVYWLSGLTSTDENFVTKAGAQRVASELGLILVMPDTSPRGNGVPDAEDKAYDLGLGAGFYVNATQAPWNEHYRMYDYIVDELPSLIQQRFHVQSTAAISGHSMGGHGALMIALSNVKRFSSVSAFSPIVNPADCPWGEKAFSHYLGDDKSEWQQYDSCELMRQQGHFLQLPMLIDQGLADDFYQNQKLAKPLESIAQEMNYPAEFRYHKGYDHTYYFISTFIEDHLRFHAKHLAEY</sequence>
<evidence type="ECO:0000313" key="8">
    <source>
        <dbReference type="EMBL" id="GAC03909.1"/>
    </source>
</evidence>
<reference evidence="8 9" key="1">
    <citation type="journal article" date="2014" name="Environ. Microbiol.">
        <title>Comparative genomics of the marine bacterial genus Glaciecola reveals the high degree of genomic diversity and genomic characteristic for cold adaptation.</title>
        <authorList>
            <person name="Qin Q.L."/>
            <person name="Xie B.B."/>
            <person name="Yu Y."/>
            <person name="Shu Y.L."/>
            <person name="Rong J.C."/>
            <person name="Zhang Y.J."/>
            <person name="Zhao D.L."/>
            <person name="Chen X.L."/>
            <person name="Zhang X.Y."/>
            <person name="Chen B."/>
            <person name="Zhou B.C."/>
            <person name="Zhang Y.Z."/>
        </authorList>
    </citation>
    <scope>NUCLEOTIDE SEQUENCE [LARGE SCALE GENOMIC DNA]</scope>
    <source>
        <strain evidence="8 9">NO2</strain>
    </source>
</reference>
<comment type="caution">
    <text evidence="8">The sequence shown here is derived from an EMBL/GenBank/DDBJ whole genome shotgun (WGS) entry which is preliminary data.</text>
</comment>
<keyword evidence="3 6" id="KW-0378">Hydrolase</keyword>
<dbReference type="EMBL" id="BAEK01000020">
    <property type="protein sequence ID" value="GAC03909.1"/>
    <property type="molecule type" value="Genomic_DNA"/>
</dbReference>
<accession>A0ABQ0I3M9</accession>
<evidence type="ECO:0000256" key="1">
    <source>
        <dbReference type="ARBA" id="ARBA00005622"/>
    </source>
</evidence>
<dbReference type="Pfam" id="PF00756">
    <property type="entry name" value="Esterase"/>
    <property type="match status" value="1"/>
</dbReference>
<dbReference type="InterPro" id="IPR000801">
    <property type="entry name" value="Esterase-like"/>
</dbReference>
<comment type="function">
    <text evidence="6">Serine hydrolase involved in the detoxification of formaldehyde.</text>
</comment>